<protein>
    <submittedName>
        <fullName evidence="1">Uncharacterized protein</fullName>
    </submittedName>
</protein>
<dbReference type="Proteomes" id="UP000277204">
    <property type="component" value="Unassembled WGS sequence"/>
</dbReference>
<dbReference type="AlphaFoldDB" id="A0A183M7L4"/>
<organism evidence="1 2">
    <name type="scientific">Schistosoma margrebowiei</name>
    <dbReference type="NCBI Taxonomy" id="48269"/>
    <lineage>
        <taxon>Eukaryota</taxon>
        <taxon>Metazoa</taxon>
        <taxon>Spiralia</taxon>
        <taxon>Lophotrochozoa</taxon>
        <taxon>Platyhelminthes</taxon>
        <taxon>Trematoda</taxon>
        <taxon>Digenea</taxon>
        <taxon>Strigeidida</taxon>
        <taxon>Schistosomatoidea</taxon>
        <taxon>Schistosomatidae</taxon>
        <taxon>Schistosoma</taxon>
    </lineage>
</organism>
<evidence type="ECO:0000313" key="1">
    <source>
        <dbReference type="EMBL" id="VDO98300.1"/>
    </source>
</evidence>
<keyword evidence="2" id="KW-1185">Reference proteome</keyword>
<accession>A0A183M7L4</accession>
<sequence>MTSENLNKLKDQQNKTMQELTDYQVNEMYCRILFKLLYTLFICLFAFLLMKSFVIVVSIEIVSLFIYKMNTVLFQPCQLFEIFT</sequence>
<gene>
    <name evidence="1" type="ORF">SMRZ_LOCUS12039</name>
</gene>
<evidence type="ECO:0000313" key="2">
    <source>
        <dbReference type="Proteomes" id="UP000277204"/>
    </source>
</evidence>
<name>A0A183M7L4_9TREM</name>
<proteinExistence type="predicted"/>
<dbReference type="EMBL" id="UZAI01007216">
    <property type="protein sequence ID" value="VDO98300.1"/>
    <property type="molecule type" value="Genomic_DNA"/>
</dbReference>
<reference evidence="1 2" key="1">
    <citation type="submission" date="2018-11" db="EMBL/GenBank/DDBJ databases">
        <authorList>
            <consortium name="Pathogen Informatics"/>
        </authorList>
    </citation>
    <scope>NUCLEOTIDE SEQUENCE [LARGE SCALE GENOMIC DNA]</scope>
    <source>
        <strain evidence="1 2">Zambia</strain>
    </source>
</reference>